<evidence type="ECO:0008006" key="5">
    <source>
        <dbReference type="Google" id="ProtNLM"/>
    </source>
</evidence>
<keyword evidence="4" id="KW-1185">Reference proteome</keyword>
<evidence type="ECO:0000313" key="3">
    <source>
        <dbReference type="EMBL" id="KAK0750099.1"/>
    </source>
</evidence>
<dbReference type="Proteomes" id="UP001172155">
    <property type="component" value="Unassembled WGS sequence"/>
</dbReference>
<feature type="compositionally biased region" description="Basic and acidic residues" evidence="1">
    <location>
        <begin position="40"/>
        <end position="49"/>
    </location>
</feature>
<organism evidence="3 4">
    <name type="scientific">Schizothecium vesticola</name>
    <dbReference type="NCBI Taxonomy" id="314040"/>
    <lineage>
        <taxon>Eukaryota</taxon>
        <taxon>Fungi</taxon>
        <taxon>Dikarya</taxon>
        <taxon>Ascomycota</taxon>
        <taxon>Pezizomycotina</taxon>
        <taxon>Sordariomycetes</taxon>
        <taxon>Sordariomycetidae</taxon>
        <taxon>Sordariales</taxon>
        <taxon>Schizotheciaceae</taxon>
        <taxon>Schizothecium</taxon>
    </lineage>
</organism>
<feature type="chain" id="PRO_5041465901" description="Extracellular membrane protein CFEM domain-containing protein" evidence="2">
    <location>
        <begin position="21"/>
        <end position="183"/>
    </location>
</feature>
<sequence>MVQLLASILCANALAALSLARAVDLETAFVIVTAYQDDSQGDKHPKEPPAPRSPSPTVHRPGEKPFDRVYVTPCIKNAANDWRCLCRSPAEPKWPEEMFTCFRNECRGERDSENAKAVFFAIGGERDKALISEFQVVQNVKFIDMYLRFSQCAMEAVLTFHVKRQTTESYARAHIHWSPMPKN</sequence>
<proteinExistence type="predicted"/>
<reference evidence="3" key="1">
    <citation type="submission" date="2023-06" db="EMBL/GenBank/DDBJ databases">
        <title>Genome-scale phylogeny and comparative genomics of the fungal order Sordariales.</title>
        <authorList>
            <consortium name="Lawrence Berkeley National Laboratory"/>
            <person name="Hensen N."/>
            <person name="Bonometti L."/>
            <person name="Westerberg I."/>
            <person name="Brannstrom I.O."/>
            <person name="Guillou S."/>
            <person name="Cros-Aarteil S."/>
            <person name="Calhoun S."/>
            <person name="Haridas S."/>
            <person name="Kuo A."/>
            <person name="Mondo S."/>
            <person name="Pangilinan J."/>
            <person name="Riley R."/>
            <person name="LaButti K."/>
            <person name="Andreopoulos B."/>
            <person name="Lipzen A."/>
            <person name="Chen C."/>
            <person name="Yanf M."/>
            <person name="Daum C."/>
            <person name="Ng V."/>
            <person name="Clum A."/>
            <person name="Steindorff A."/>
            <person name="Ohm R."/>
            <person name="Martin F."/>
            <person name="Silar P."/>
            <person name="Natvig D."/>
            <person name="Lalanne C."/>
            <person name="Gautier V."/>
            <person name="Ament-velasquez S.L."/>
            <person name="Kruys A."/>
            <person name="Hutchinson M.I."/>
            <person name="Powell A.J."/>
            <person name="Barry K."/>
            <person name="Miller A.N."/>
            <person name="Grigoriev I.V."/>
            <person name="Debuchy R."/>
            <person name="Gladieux P."/>
            <person name="Thoren M.H."/>
            <person name="Johannesson H."/>
        </authorList>
    </citation>
    <scope>NUCLEOTIDE SEQUENCE</scope>
    <source>
        <strain evidence="3">SMH3187-1</strain>
    </source>
</reference>
<keyword evidence="2" id="KW-0732">Signal</keyword>
<accession>A0AA40F2Z7</accession>
<evidence type="ECO:0000313" key="4">
    <source>
        <dbReference type="Proteomes" id="UP001172155"/>
    </source>
</evidence>
<feature type="region of interest" description="Disordered" evidence="1">
    <location>
        <begin position="38"/>
        <end position="64"/>
    </location>
</feature>
<comment type="caution">
    <text evidence="3">The sequence shown here is derived from an EMBL/GenBank/DDBJ whole genome shotgun (WGS) entry which is preliminary data.</text>
</comment>
<dbReference type="EMBL" id="JAUKUD010000003">
    <property type="protein sequence ID" value="KAK0750099.1"/>
    <property type="molecule type" value="Genomic_DNA"/>
</dbReference>
<name>A0AA40F2Z7_9PEZI</name>
<feature type="signal peptide" evidence="2">
    <location>
        <begin position="1"/>
        <end position="20"/>
    </location>
</feature>
<gene>
    <name evidence="3" type="ORF">B0T18DRAFT_389580</name>
</gene>
<protein>
    <recommendedName>
        <fullName evidence="5">Extracellular membrane protein CFEM domain-containing protein</fullName>
    </recommendedName>
</protein>
<evidence type="ECO:0000256" key="1">
    <source>
        <dbReference type="SAM" id="MobiDB-lite"/>
    </source>
</evidence>
<evidence type="ECO:0000256" key="2">
    <source>
        <dbReference type="SAM" id="SignalP"/>
    </source>
</evidence>
<dbReference type="AlphaFoldDB" id="A0AA40F2Z7"/>